<evidence type="ECO:0000256" key="1">
    <source>
        <dbReference type="ARBA" id="ARBA00022729"/>
    </source>
</evidence>
<organism evidence="2 3">
    <name type="scientific">Chitinophaga parva</name>
    <dbReference type="NCBI Taxonomy" id="2169414"/>
    <lineage>
        <taxon>Bacteria</taxon>
        <taxon>Pseudomonadati</taxon>
        <taxon>Bacteroidota</taxon>
        <taxon>Chitinophagia</taxon>
        <taxon>Chitinophagales</taxon>
        <taxon>Chitinophagaceae</taxon>
        <taxon>Chitinophaga</taxon>
    </lineage>
</organism>
<comment type="caution">
    <text evidence="2">The sequence shown here is derived from an EMBL/GenBank/DDBJ whole genome shotgun (WGS) entry which is preliminary data.</text>
</comment>
<accession>A0A2T7BBD4</accession>
<keyword evidence="3" id="KW-1185">Reference proteome</keyword>
<dbReference type="AlphaFoldDB" id="A0A2T7BBD4"/>
<dbReference type="CDD" id="cd16325">
    <property type="entry name" value="LolA"/>
    <property type="match status" value="1"/>
</dbReference>
<dbReference type="OrthoDB" id="9810685at2"/>
<proteinExistence type="predicted"/>
<dbReference type="Pfam" id="PF03548">
    <property type="entry name" value="LolA"/>
    <property type="match status" value="1"/>
</dbReference>
<dbReference type="SUPFAM" id="SSF89392">
    <property type="entry name" value="Prokaryotic lipoproteins and lipoprotein localization factors"/>
    <property type="match status" value="1"/>
</dbReference>
<dbReference type="InterPro" id="IPR004564">
    <property type="entry name" value="OM_lipoprot_carrier_LolA-like"/>
</dbReference>
<dbReference type="PANTHER" id="PTHR35869">
    <property type="entry name" value="OUTER-MEMBRANE LIPOPROTEIN CARRIER PROTEIN"/>
    <property type="match status" value="1"/>
</dbReference>
<protein>
    <submittedName>
        <fullName evidence="2">Outer membrane lipoprotein carrier protein LolA</fullName>
    </submittedName>
</protein>
<dbReference type="InterPro" id="IPR029046">
    <property type="entry name" value="LolA/LolB/LppX"/>
</dbReference>
<reference evidence="2 3" key="1">
    <citation type="submission" date="2018-04" db="EMBL/GenBank/DDBJ databases">
        <title>Chitinophaga fuyangensis sp. nov., isolated from soil in a chemical factory.</title>
        <authorList>
            <person name="Chen K."/>
        </authorList>
    </citation>
    <scope>NUCLEOTIDE SEQUENCE [LARGE SCALE GENOMIC DNA]</scope>
    <source>
        <strain evidence="2 3">LY-1</strain>
    </source>
</reference>
<gene>
    <name evidence="2" type="ORF">DCC81_24155</name>
</gene>
<name>A0A2T7BBD4_9BACT</name>
<dbReference type="Proteomes" id="UP000244450">
    <property type="component" value="Unassembled WGS sequence"/>
</dbReference>
<evidence type="ECO:0000313" key="3">
    <source>
        <dbReference type="Proteomes" id="UP000244450"/>
    </source>
</evidence>
<evidence type="ECO:0000313" key="2">
    <source>
        <dbReference type="EMBL" id="PUZ21687.1"/>
    </source>
</evidence>
<dbReference type="EMBL" id="QCYK01000004">
    <property type="protein sequence ID" value="PUZ21687.1"/>
    <property type="molecule type" value="Genomic_DNA"/>
</dbReference>
<dbReference type="Gene3D" id="2.50.20.10">
    <property type="entry name" value="Lipoprotein localisation LolA/LolB/LppX"/>
    <property type="match status" value="1"/>
</dbReference>
<dbReference type="PANTHER" id="PTHR35869:SF1">
    <property type="entry name" value="OUTER-MEMBRANE LIPOPROTEIN CARRIER PROTEIN"/>
    <property type="match status" value="1"/>
</dbReference>
<keyword evidence="2" id="KW-0449">Lipoprotein</keyword>
<keyword evidence="1" id="KW-0732">Signal</keyword>
<sequence>MAFVLIAASANINLNCNYMKQIFLLGLLTCGLVMSGMAQQNDPKAKTILDGVSKKFKSLSSIVASFTLKVEGTNNKVADSKKGVMSMKGNKYRIVMDGQEIISDNKTSWTYSKDNNEVTVNGVDQSAGSLTPAKLFTNFYDKDYLYRLNDETREGARTLQNIEMTPTDKSKPTFKVLLSVDKKTQTIYRVKMFNKDGNRYTYEITGFTPNKLLADNLFMFDAKQHPGVEVVDLR</sequence>